<evidence type="ECO:0000313" key="1">
    <source>
        <dbReference type="EMBL" id="MDP9868514.1"/>
    </source>
</evidence>
<keyword evidence="2" id="KW-1185">Reference proteome</keyword>
<gene>
    <name evidence="1" type="ORF">J2S55_007780</name>
</gene>
<sequence>MRAREAIIAEILPAGGFGARYVETPQPVWI</sequence>
<proteinExistence type="predicted"/>
<accession>A0ABT9RGX8</accession>
<reference evidence="1 2" key="1">
    <citation type="submission" date="2023-07" db="EMBL/GenBank/DDBJ databases">
        <title>Sequencing the genomes of 1000 actinobacteria strains.</title>
        <authorList>
            <person name="Klenk H.-P."/>
        </authorList>
    </citation>
    <scope>NUCLEOTIDE SEQUENCE [LARGE SCALE GENOMIC DNA]</scope>
    <source>
        <strain evidence="1 2">DSM 44109</strain>
    </source>
</reference>
<evidence type="ECO:0000313" key="2">
    <source>
        <dbReference type="Proteomes" id="UP001230426"/>
    </source>
</evidence>
<dbReference type="EMBL" id="JAUSRB010000002">
    <property type="protein sequence ID" value="MDP9868514.1"/>
    <property type="molecule type" value="Genomic_DNA"/>
</dbReference>
<dbReference type="Proteomes" id="UP001230426">
    <property type="component" value="Unassembled WGS sequence"/>
</dbReference>
<organism evidence="1 2">
    <name type="scientific">Streptosporangium brasiliense</name>
    <dbReference type="NCBI Taxonomy" id="47480"/>
    <lineage>
        <taxon>Bacteria</taxon>
        <taxon>Bacillati</taxon>
        <taxon>Actinomycetota</taxon>
        <taxon>Actinomycetes</taxon>
        <taxon>Streptosporangiales</taxon>
        <taxon>Streptosporangiaceae</taxon>
        <taxon>Streptosporangium</taxon>
    </lineage>
</organism>
<name>A0ABT9RGX8_9ACTN</name>
<protein>
    <submittedName>
        <fullName evidence="1">Uncharacterized protein</fullName>
    </submittedName>
</protein>
<comment type="caution">
    <text evidence="1">The sequence shown here is derived from an EMBL/GenBank/DDBJ whole genome shotgun (WGS) entry which is preliminary data.</text>
</comment>